<dbReference type="HOGENOM" id="CLU_032154_0_0_1"/>
<comment type="caution">
    <text evidence="2">The sequence shown here is derived from an EMBL/GenBank/DDBJ whole genome shotgun (WGS) entry which is preliminary data.</text>
</comment>
<dbReference type="Proteomes" id="UP000029964">
    <property type="component" value="Unassembled WGS sequence"/>
</dbReference>
<evidence type="ECO:0000256" key="1">
    <source>
        <dbReference type="SAM" id="MobiDB-lite"/>
    </source>
</evidence>
<reference evidence="3" key="1">
    <citation type="journal article" date="2014" name="Genome Announc.">
        <title>Genome sequence and annotation of Acremonium chrysogenum, producer of the beta-lactam antibiotic cephalosporin C.</title>
        <authorList>
            <person name="Terfehr D."/>
            <person name="Dahlmann T.A."/>
            <person name="Specht T."/>
            <person name="Zadra I."/>
            <person name="Kuernsteiner H."/>
            <person name="Kueck U."/>
        </authorList>
    </citation>
    <scope>NUCLEOTIDE SEQUENCE [LARGE SCALE GENOMIC DNA]</scope>
    <source>
        <strain evidence="3">ATCC 11550 / CBS 779.69 / DSM 880 / IAM 14645 / JCM 23072 / IMI 49137</strain>
    </source>
</reference>
<sequence>MASETDPFAWECRDKEDQARAAYYSPVRRANRALNEENMRLKRILRENGIPWSPVSQAHLAQSQTTGRRKTRSSMSSGDLGYPHLPMEVILRILKFALTSSHPIIDPMSPLTTANLTEAEKSRGNQVAIHFLATCKALHEEGSRIFWNSNAFLFTTPQAVRNFGELSSEYRNRMTGVTFRIIARYYDDQVHKRKLDRFYHWSLRKDIRLRVHQRPREAPLIRGGFRCYAWNQIVDFLAALRAPYDPSFHPKSAPRPTLLPSLTRLRLDLVNFSDTLLPFSGPEFHDVTSHEFGCTLNELQVTGMPNDDAGSKAGAELSGLLKDEGLYLDGDASFVMPAKGPLHTLRGGHWRSRVVRPWRDSSMGDDSDSDVDMSPESIFSRGHTKIGVMPSAPAEMGPPESTKSEDVIWKRVPTSRDSTDRSWVQFSRYTGFQVLDGDSDDDEICPCCADAHPFLGFLDDELHI</sequence>
<dbReference type="OrthoDB" id="5279415at2759"/>
<feature type="compositionally biased region" description="Polar residues" evidence="1">
    <location>
        <begin position="56"/>
        <end position="66"/>
    </location>
</feature>
<evidence type="ECO:0000313" key="2">
    <source>
        <dbReference type="EMBL" id="KFH47193.1"/>
    </source>
</evidence>
<proteinExistence type="predicted"/>
<keyword evidence="3" id="KW-1185">Reference proteome</keyword>
<name>A0A086TCW1_HAPC1</name>
<organism evidence="2 3">
    <name type="scientific">Hapsidospora chrysogenum (strain ATCC 11550 / CBS 779.69 / DSM 880 / IAM 14645 / JCM 23072 / IMI 49137)</name>
    <name type="common">Acremonium chrysogenum</name>
    <dbReference type="NCBI Taxonomy" id="857340"/>
    <lineage>
        <taxon>Eukaryota</taxon>
        <taxon>Fungi</taxon>
        <taxon>Dikarya</taxon>
        <taxon>Ascomycota</taxon>
        <taxon>Pezizomycotina</taxon>
        <taxon>Sordariomycetes</taxon>
        <taxon>Hypocreomycetidae</taxon>
        <taxon>Hypocreales</taxon>
        <taxon>Bionectriaceae</taxon>
        <taxon>Hapsidospora</taxon>
    </lineage>
</organism>
<dbReference type="AlphaFoldDB" id="A0A086TCW1"/>
<evidence type="ECO:0000313" key="3">
    <source>
        <dbReference type="Proteomes" id="UP000029964"/>
    </source>
</evidence>
<feature type="region of interest" description="Disordered" evidence="1">
    <location>
        <begin position="56"/>
        <end position="79"/>
    </location>
</feature>
<dbReference type="STRING" id="857340.A0A086TCW1"/>
<gene>
    <name evidence="2" type="ORF">ACRE_020140</name>
</gene>
<protein>
    <recommendedName>
        <fullName evidence="4">F-box domain-containing protein</fullName>
    </recommendedName>
</protein>
<evidence type="ECO:0008006" key="4">
    <source>
        <dbReference type="Google" id="ProtNLM"/>
    </source>
</evidence>
<dbReference type="EMBL" id="JPKY01000012">
    <property type="protein sequence ID" value="KFH47193.1"/>
    <property type="molecule type" value="Genomic_DNA"/>
</dbReference>
<accession>A0A086TCW1</accession>